<protein>
    <recommendedName>
        <fullName evidence="4">DUF2786 domain-containing protein</fullName>
    </recommendedName>
</protein>
<dbReference type="EMBL" id="BJLB01000001">
    <property type="protein sequence ID" value="GEA38845.1"/>
    <property type="molecule type" value="Genomic_DNA"/>
</dbReference>
<dbReference type="AlphaFoldDB" id="A0A829WNY7"/>
<dbReference type="EMBL" id="BJLB01000001">
    <property type="protein sequence ID" value="GEA39190.1"/>
    <property type="molecule type" value="Genomic_DNA"/>
</dbReference>
<reference evidence="2 3" key="1">
    <citation type="submission" date="2019-06" db="EMBL/GenBank/DDBJ databases">
        <title>Draft genome sequence of [Clostridium] clostridioforme NBRC 113352.</title>
        <authorList>
            <person name="Miura T."/>
            <person name="Furukawa M."/>
            <person name="Shimamura M."/>
            <person name="Ohyama Y."/>
            <person name="Yamazoe A."/>
            <person name="Kawasaki H."/>
        </authorList>
    </citation>
    <scope>NUCLEOTIDE SEQUENCE [LARGE SCALE GENOMIC DNA]</scope>
    <source>
        <strain evidence="2 3">NBRC 113352</strain>
    </source>
</reference>
<gene>
    <name evidence="1" type="ORF">Ccl03g_45580</name>
    <name evidence="2" type="ORF">Ccl03g_49030</name>
</gene>
<sequence length="187" mass="22288">MDREQAAEKLKKIKALAERGVGGEKETAMRMYRELMEKYQIEEAEVLEDYVSLHWFGYKTELEEDLLTQIFYKVTGSSLYHHYTGSYKRRKKRGCDCTELEAVEIKLLFDFYKEELKRELEAFMLAFRYGNNLFPDKTARCYKKCDGPDIEWSDEERRMMKKAGAYSMFMDKNRPPRALLGEMEEED</sequence>
<evidence type="ECO:0000313" key="3">
    <source>
        <dbReference type="Proteomes" id="UP000315200"/>
    </source>
</evidence>
<evidence type="ECO:0000313" key="2">
    <source>
        <dbReference type="EMBL" id="GEA39190.1"/>
    </source>
</evidence>
<evidence type="ECO:0008006" key="4">
    <source>
        <dbReference type="Google" id="ProtNLM"/>
    </source>
</evidence>
<proteinExistence type="predicted"/>
<name>A0A829WNY7_9FIRM</name>
<organism evidence="2 3">
    <name type="scientific">Enterocloster clostridioformis</name>
    <dbReference type="NCBI Taxonomy" id="1531"/>
    <lineage>
        <taxon>Bacteria</taxon>
        <taxon>Bacillati</taxon>
        <taxon>Bacillota</taxon>
        <taxon>Clostridia</taxon>
        <taxon>Lachnospirales</taxon>
        <taxon>Lachnospiraceae</taxon>
        <taxon>Enterocloster</taxon>
    </lineage>
</organism>
<dbReference type="Proteomes" id="UP000315200">
    <property type="component" value="Unassembled WGS sequence"/>
</dbReference>
<accession>A0A829WNY7</accession>
<evidence type="ECO:0000313" key="1">
    <source>
        <dbReference type="EMBL" id="GEA38845.1"/>
    </source>
</evidence>
<dbReference type="RefSeq" id="WP_141267824.1">
    <property type="nucleotide sequence ID" value="NZ_BJLB01000001.1"/>
</dbReference>
<comment type="caution">
    <text evidence="2">The sequence shown here is derived from an EMBL/GenBank/DDBJ whole genome shotgun (WGS) entry which is preliminary data.</text>
</comment>